<name>A0A918R6Z1_9FLAO</name>
<comment type="caution">
    <text evidence="1">The sequence shown here is derived from an EMBL/GenBank/DDBJ whole genome shotgun (WGS) entry which is preliminary data.</text>
</comment>
<organism evidence="1 2">
    <name type="scientific">Algibacter mikhailovii</name>
    <dbReference type="NCBI Taxonomy" id="425498"/>
    <lineage>
        <taxon>Bacteria</taxon>
        <taxon>Pseudomonadati</taxon>
        <taxon>Bacteroidota</taxon>
        <taxon>Flavobacteriia</taxon>
        <taxon>Flavobacteriales</taxon>
        <taxon>Flavobacteriaceae</taxon>
        <taxon>Algibacter</taxon>
    </lineage>
</organism>
<keyword evidence="2" id="KW-1185">Reference proteome</keyword>
<dbReference type="Proteomes" id="UP000636004">
    <property type="component" value="Unassembled WGS sequence"/>
</dbReference>
<evidence type="ECO:0000313" key="1">
    <source>
        <dbReference type="EMBL" id="GGZ87045.1"/>
    </source>
</evidence>
<proteinExistence type="predicted"/>
<sequence>MPGFAQIDSDSIKIPEVAKLFRSERVVPVKMSYSSKAIKRETNDSVYIPTIFEYQTSKGKWKTLQLNLRGRGEFRYKNCTYTPLKLKIKKDSAKGTIFKGSKQLKMVMPCYVRSGNSNKVVKEYMAYKFYEQLSPYHFKTRLLDIDYIDVKSKKPKKHEFMGFLIEDDKVVAKRHNGNVLNIKVHPLGQEGLCSVRNALFQYMIGNTDYSSAYGHNVKLFFIDKNTIPVPYDFDMSGLVNANYAVVSQIGNKTLPIDNVRHRLYRGFKHPEDVFQTVRQEFLSQKDAIFNIMEACKPFFDSNTEYEHAKSYIAEFYEILNSDTKFSNNIVRVARTK</sequence>
<gene>
    <name evidence="1" type="ORF">GCM10007028_26470</name>
</gene>
<reference evidence="1" key="2">
    <citation type="submission" date="2020-09" db="EMBL/GenBank/DDBJ databases">
        <authorList>
            <person name="Sun Q."/>
            <person name="Kim S."/>
        </authorList>
    </citation>
    <scope>NUCLEOTIDE SEQUENCE</scope>
    <source>
        <strain evidence="1">KCTC 12710</strain>
    </source>
</reference>
<dbReference type="AlphaFoldDB" id="A0A918R6Z1"/>
<protein>
    <submittedName>
        <fullName evidence="1">Uncharacterized protein</fullName>
    </submittedName>
</protein>
<accession>A0A918R6Z1</accession>
<evidence type="ECO:0000313" key="2">
    <source>
        <dbReference type="Proteomes" id="UP000636004"/>
    </source>
</evidence>
<dbReference type="EMBL" id="BMWZ01000006">
    <property type="protein sequence ID" value="GGZ87045.1"/>
    <property type="molecule type" value="Genomic_DNA"/>
</dbReference>
<reference evidence="1" key="1">
    <citation type="journal article" date="2014" name="Int. J. Syst. Evol. Microbiol.">
        <title>Complete genome sequence of Corynebacterium casei LMG S-19264T (=DSM 44701T), isolated from a smear-ripened cheese.</title>
        <authorList>
            <consortium name="US DOE Joint Genome Institute (JGI-PGF)"/>
            <person name="Walter F."/>
            <person name="Albersmeier A."/>
            <person name="Kalinowski J."/>
            <person name="Ruckert C."/>
        </authorList>
    </citation>
    <scope>NUCLEOTIDE SEQUENCE</scope>
    <source>
        <strain evidence="1">KCTC 12710</strain>
    </source>
</reference>